<feature type="region of interest" description="Disordered" evidence="1">
    <location>
        <begin position="1"/>
        <end position="20"/>
    </location>
</feature>
<proteinExistence type="predicted"/>
<organism evidence="2 3">
    <name type="scientific">Polarella glacialis</name>
    <name type="common">Dinoflagellate</name>
    <dbReference type="NCBI Taxonomy" id="89957"/>
    <lineage>
        <taxon>Eukaryota</taxon>
        <taxon>Sar</taxon>
        <taxon>Alveolata</taxon>
        <taxon>Dinophyceae</taxon>
        <taxon>Suessiales</taxon>
        <taxon>Suessiaceae</taxon>
        <taxon>Polarella</taxon>
    </lineage>
</organism>
<feature type="compositionally biased region" description="Polar residues" evidence="1">
    <location>
        <begin position="114"/>
        <end position="123"/>
    </location>
</feature>
<sequence>MQRGHSANQHFRETLEGSQQQAKLDFEVLYEPYDTEQEPYDLPVMAKGTAAQSVAQRNAKLGTAHQGQGHQGHGHQGQYHQRHGQWHGGAAQAAPTSSMRRAPHGEQGLPDQPRTLSTRKAPD</sequence>
<reference evidence="2" key="1">
    <citation type="submission" date="2021-02" db="EMBL/GenBank/DDBJ databases">
        <authorList>
            <person name="Dougan E. K."/>
            <person name="Rhodes N."/>
            <person name="Thang M."/>
            <person name="Chan C."/>
        </authorList>
    </citation>
    <scope>NUCLEOTIDE SEQUENCE</scope>
</reference>
<protein>
    <submittedName>
        <fullName evidence="2">Uncharacterized protein</fullName>
    </submittedName>
</protein>
<dbReference type="AlphaFoldDB" id="A0A813LUW0"/>
<feature type="region of interest" description="Disordered" evidence="1">
    <location>
        <begin position="48"/>
        <end position="123"/>
    </location>
</feature>
<dbReference type="Proteomes" id="UP000626109">
    <property type="component" value="Unassembled WGS sequence"/>
</dbReference>
<comment type="caution">
    <text evidence="2">The sequence shown here is derived from an EMBL/GenBank/DDBJ whole genome shotgun (WGS) entry which is preliminary data.</text>
</comment>
<dbReference type="EMBL" id="CAJNNW010036368">
    <property type="protein sequence ID" value="CAE8733629.1"/>
    <property type="molecule type" value="Genomic_DNA"/>
</dbReference>
<gene>
    <name evidence="2" type="ORF">PGLA2088_LOCUS46920</name>
</gene>
<evidence type="ECO:0000313" key="3">
    <source>
        <dbReference type="Proteomes" id="UP000626109"/>
    </source>
</evidence>
<evidence type="ECO:0000313" key="2">
    <source>
        <dbReference type="EMBL" id="CAE8733629.1"/>
    </source>
</evidence>
<evidence type="ECO:0000256" key="1">
    <source>
        <dbReference type="SAM" id="MobiDB-lite"/>
    </source>
</evidence>
<accession>A0A813LUW0</accession>
<name>A0A813LUW0_POLGL</name>